<proteinExistence type="predicted"/>
<reference evidence="3 4" key="1">
    <citation type="submission" date="2019-02" db="EMBL/GenBank/DDBJ databases">
        <title>Deep-cultivation of Planctomycetes and their phenomic and genomic characterization uncovers novel biology.</title>
        <authorList>
            <person name="Wiegand S."/>
            <person name="Jogler M."/>
            <person name="Boedeker C."/>
            <person name="Pinto D."/>
            <person name="Vollmers J."/>
            <person name="Rivas-Marin E."/>
            <person name="Kohn T."/>
            <person name="Peeters S.H."/>
            <person name="Heuer A."/>
            <person name="Rast P."/>
            <person name="Oberbeckmann S."/>
            <person name="Bunk B."/>
            <person name="Jeske O."/>
            <person name="Meyerdierks A."/>
            <person name="Storesund J.E."/>
            <person name="Kallscheuer N."/>
            <person name="Luecker S."/>
            <person name="Lage O.M."/>
            <person name="Pohl T."/>
            <person name="Merkel B.J."/>
            <person name="Hornburger P."/>
            <person name="Mueller R.-W."/>
            <person name="Bruemmer F."/>
            <person name="Labrenz M."/>
            <person name="Spormann A.M."/>
            <person name="Op Den Camp H."/>
            <person name="Overmann J."/>
            <person name="Amann R."/>
            <person name="Jetten M.S.M."/>
            <person name="Mascher T."/>
            <person name="Medema M.H."/>
            <person name="Devos D.P."/>
            <person name="Kaster A.-K."/>
            <person name="Ovreas L."/>
            <person name="Rohde M."/>
            <person name="Galperin M.Y."/>
            <person name="Jogler C."/>
        </authorList>
    </citation>
    <scope>NUCLEOTIDE SEQUENCE [LARGE SCALE GENOMIC DNA]</scope>
    <source>
        <strain evidence="3 4">Poly59</strain>
    </source>
</reference>
<feature type="transmembrane region" description="Helical" evidence="2">
    <location>
        <begin position="234"/>
        <end position="254"/>
    </location>
</feature>
<feature type="transmembrane region" description="Helical" evidence="2">
    <location>
        <begin position="334"/>
        <end position="351"/>
    </location>
</feature>
<feature type="transmembrane region" description="Helical" evidence="2">
    <location>
        <begin position="292"/>
        <end position="313"/>
    </location>
</feature>
<comment type="caution">
    <text evidence="3">The sequence shown here is derived from an EMBL/GenBank/DDBJ whole genome shotgun (WGS) entry which is preliminary data.</text>
</comment>
<dbReference type="AlphaFoldDB" id="A0A5C6EGS6"/>
<dbReference type="EMBL" id="SJPX01000005">
    <property type="protein sequence ID" value="TWU48202.1"/>
    <property type="molecule type" value="Genomic_DNA"/>
</dbReference>
<feature type="compositionally biased region" description="Polar residues" evidence="1">
    <location>
        <begin position="29"/>
        <end position="38"/>
    </location>
</feature>
<keyword evidence="2" id="KW-1133">Transmembrane helix</keyword>
<accession>A0A5C6EGS6</accession>
<protein>
    <recommendedName>
        <fullName evidence="5">Transmembrane protein</fullName>
    </recommendedName>
</protein>
<evidence type="ECO:0000256" key="2">
    <source>
        <dbReference type="SAM" id="Phobius"/>
    </source>
</evidence>
<feature type="region of interest" description="Disordered" evidence="1">
    <location>
        <begin position="1"/>
        <end position="54"/>
    </location>
</feature>
<evidence type="ECO:0000313" key="3">
    <source>
        <dbReference type="EMBL" id="TWU48202.1"/>
    </source>
</evidence>
<evidence type="ECO:0000313" key="4">
    <source>
        <dbReference type="Proteomes" id="UP000317977"/>
    </source>
</evidence>
<dbReference type="Proteomes" id="UP000317977">
    <property type="component" value="Unassembled WGS sequence"/>
</dbReference>
<gene>
    <name evidence="3" type="ORF">Poly59_50480</name>
</gene>
<keyword evidence="2" id="KW-0812">Transmembrane</keyword>
<feature type="transmembrane region" description="Helical" evidence="2">
    <location>
        <begin position="357"/>
        <end position="374"/>
    </location>
</feature>
<feature type="transmembrane region" description="Helical" evidence="2">
    <location>
        <begin position="96"/>
        <end position="116"/>
    </location>
</feature>
<keyword evidence="2" id="KW-0472">Membrane</keyword>
<organism evidence="3 4">
    <name type="scientific">Rubripirellula reticaptiva</name>
    <dbReference type="NCBI Taxonomy" id="2528013"/>
    <lineage>
        <taxon>Bacteria</taxon>
        <taxon>Pseudomonadati</taxon>
        <taxon>Planctomycetota</taxon>
        <taxon>Planctomycetia</taxon>
        <taxon>Pirellulales</taxon>
        <taxon>Pirellulaceae</taxon>
        <taxon>Rubripirellula</taxon>
    </lineage>
</organism>
<feature type="transmembrane region" description="Helical" evidence="2">
    <location>
        <begin position="128"/>
        <end position="147"/>
    </location>
</feature>
<sequence>MSQASLHPRQAGKAQLTSETLEHTHDRNPTLSRSTSPSMAVETSARKDGSGQVSYRNSSRGYLFSPLVDCLFIANVLWPLLWFVDWAGGLEAHEGILFWQIFFVTAPHRWITIAVVSVDHHRSDDRRWLFASLAVVILAVCLCIQFGTGSLLCLGVVDYAWNAWHFSSQHHGVFRIYQRNGLVQESTWKGRLHKIAFRVFLLYVIARVAGLGWNDFAEPINESLATHVGASGPFVVADILLMLIPIYLVALEWTRWGIGKTAKIASVVYLTSVMGLFASMLLAAHFQRSQSVIQLAVASAIFHSVEYLSIVTWSVRKSVASPQSNVLKRLSETWFLFLFVFVAVIGVGNYLLSQGLFQFWVTVNLIVAFWHYCFDGMIWKRRPNSSKGSPITSAP</sequence>
<keyword evidence="4" id="KW-1185">Reference proteome</keyword>
<evidence type="ECO:0008006" key="5">
    <source>
        <dbReference type="Google" id="ProtNLM"/>
    </source>
</evidence>
<feature type="transmembrane region" description="Helical" evidence="2">
    <location>
        <begin position="266"/>
        <end position="286"/>
    </location>
</feature>
<evidence type="ECO:0000256" key="1">
    <source>
        <dbReference type="SAM" id="MobiDB-lite"/>
    </source>
</evidence>
<name>A0A5C6EGS6_9BACT</name>
<feature type="transmembrane region" description="Helical" evidence="2">
    <location>
        <begin position="62"/>
        <end position="84"/>
    </location>
</feature>